<feature type="domain" description="ABC transmembrane type-1" evidence="8">
    <location>
        <begin position="79"/>
        <end position="283"/>
    </location>
</feature>
<dbReference type="EMBL" id="MZGV01000031">
    <property type="protein sequence ID" value="OPJ60473.1"/>
    <property type="molecule type" value="Genomic_DNA"/>
</dbReference>
<dbReference type="AlphaFoldDB" id="A0A1V4IKP4"/>
<evidence type="ECO:0000256" key="7">
    <source>
        <dbReference type="RuleBase" id="RU363032"/>
    </source>
</evidence>
<dbReference type="GO" id="GO:0055085">
    <property type="term" value="P:transmembrane transport"/>
    <property type="evidence" value="ECO:0007669"/>
    <property type="project" value="InterPro"/>
</dbReference>
<accession>A0A1V4IKP4</accession>
<comment type="subcellular location">
    <subcellularLocation>
        <location evidence="1 7">Cell membrane</location>
        <topology evidence="1 7">Multi-pass membrane protein</topology>
    </subcellularLocation>
</comment>
<dbReference type="PANTHER" id="PTHR43744:SF9">
    <property type="entry name" value="POLYGALACTURONAN_RHAMNOGALACTURONAN TRANSPORT SYSTEM PERMEASE PROTEIN YTCP"/>
    <property type="match status" value="1"/>
</dbReference>
<organism evidence="9 10">
    <name type="scientific">Clostridium oryzae</name>
    <dbReference type="NCBI Taxonomy" id="1450648"/>
    <lineage>
        <taxon>Bacteria</taxon>
        <taxon>Bacillati</taxon>
        <taxon>Bacillota</taxon>
        <taxon>Clostridia</taxon>
        <taxon>Eubacteriales</taxon>
        <taxon>Clostridiaceae</taxon>
        <taxon>Clostridium</taxon>
    </lineage>
</organism>
<dbReference type="STRING" id="1450648.CLORY_27820"/>
<dbReference type="CDD" id="cd06261">
    <property type="entry name" value="TM_PBP2"/>
    <property type="match status" value="1"/>
</dbReference>
<feature type="transmembrane region" description="Helical" evidence="7">
    <location>
        <begin position="115"/>
        <end position="134"/>
    </location>
</feature>
<evidence type="ECO:0000256" key="6">
    <source>
        <dbReference type="ARBA" id="ARBA00023136"/>
    </source>
</evidence>
<keyword evidence="4 7" id="KW-0812">Transmembrane</keyword>
<dbReference type="PANTHER" id="PTHR43744">
    <property type="entry name" value="ABC TRANSPORTER PERMEASE PROTEIN MG189-RELATED-RELATED"/>
    <property type="match status" value="1"/>
</dbReference>
<evidence type="ECO:0000313" key="9">
    <source>
        <dbReference type="EMBL" id="OPJ60473.1"/>
    </source>
</evidence>
<dbReference type="OrthoDB" id="157184at2"/>
<comment type="similarity">
    <text evidence="7">Belongs to the binding-protein-dependent transport system permease family.</text>
</comment>
<proteinExistence type="inferred from homology"/>
<evidence type="ECO:0000256" key="2">
    <source>
        <dbReference type="ARBA" id="ARBA00022448"/>
    </source>
</evidence>
<evidence type="ECO:0000256" key="4">
    <source>
        <dbReference type="ARBA" id="ARBA00022692"/>
    </source>
</evidence>
<dbReference type="RefSeq" id="WP_079425469.1">
    <property type="nucleotide sequence ID" value="NZ_MZGV01000031.1"/>
</dbReference>
<dbReference type="SUPFAM" id="SSF161098">
    <property type="entry name" value="MetI-like"/>
    <property type="match status" value="1"/>
</dbReference>
<feature type="transmembrane region" description="Helical" evidence="7">
    <location>
        <begin position="188"/>
        <end position="213"/>
    </location>
</feature>
<feature type="transmembrane region" description="Helical" evidence="7">
    <location>
        <begin position="17"/>
        <end position="38"/>
    </location>
</feature>
<dbReference type="InterPro" id="IPR035906">
    <property type="entry name" value="MetI-like_sf"/>
</dbReference>
<reference evidence="9 10" key="1">
    <citation type="submission" date="2017-03" db="EMBL/GenBank/DDBJ databases">
        <title>Genome sequence of Clostridium oryzae DSM 28571.</title>
        <authorList>
            <person name="Poehlein A."/>
            <person name="Daniel R."/>
        </authorList>
    </citation>
    <scope>NUCLEOTIDE SEQUENCE [LARGE SCALE GENOMIC DNA]</scope>
    <source>
        <strain evidence="9 10">DSM 28571</strain>
    </source>
</reference>
<dbReference type="PROSITE" id="PS50928">
    <property type="entry name" value="ABC_TM1"/>
    <property type="match status" value="1"/>
</dbReference>
<dbReference type="InterPro" id="IPR000515">
    <property type="entry name" value="MetI-like"/>
</dbReference>
<keyword evidence="5 7" id="KW-1133">Transmembrane helix</keyword>
<keyword evidence="6 7" id="KW-0472">Membrane</keyword>
<dbReference type="Proteomes" id="UP000190080">
    <property type="component" value="Unassembled WGS sequence"/>
</dbReference>
<comment type="caution">
    <text evidence="9">The sequence shown here is derived from an EMBL/GenBank/DDBJ whole genome shotgun (WGS) entry which is preliminary data.</text>
</comment>
<feature type="transmembrane region" description="Helical" evidence="7">
    <location>
        <begin position="78"/>
        <end position="103"/>
    </location>
</feature>
<evidence type="ECO:0000259" key="8">
    <source>
        <dbReference type="PROSITE" id="PS50928"/>
    </source>
</evidence>
<evidence type="ECO:0000256" key="3">
    <source>
        <dbReference type="ARBA" id="ARBA00022475"/>
    </source>
</evidence>
<dbReference type="Pfam" id="PF00528">
    <property type="entry name" value="BPD_transp_1"/>
    <property type="match status" value="1"/>
</dbReference>
<gene>
    <name evidence="9" type="primary">araQ_15</name>
    <name evidence="9" type="ORF">CLORY_27820</name>
</gene>
<protein>
    <submittedName>
        <fullName evidence="9">L-arabinose transport system permease protein AraQ</fullName>
    </submittedName>
</protein>
<dbReference type="Gene3D" id="1.10.3720.10">
    <property type="entry name" value="MetI-like"/>
    <property type="match status" value="1"/>
</dbReference>
<feature type="transmembrane region" description="Helical" evidence="7">
    <location>
        <begin position="146"/>
        <end position="167"/>
    </location>
</feature>
<keyword evidence="2 7" id="KW-0813">Transport</keyword>
<evidence type="ECO:0000313" key="10">
    <source>
        <dbReference type="Proteomes" id="UP000190080"/>
    </source>
</evidence>
<evidence type="ECO:0000256" key="5">
    <source>
        <dbReference type="ARBA" id="ARBA00022989"/>
    </source>
</evidence>
<feature type="transmembrane region" description="Helical" evidence="7">
    <location>
        <begin position="266"/>
        <end position="283"/>
    </location>
</feature>
<name>A0A1V4IKP4_9CLOT</name>
<sequence>MAANSIKKSTSDITFNIIGYVIISILTILCLVPFWLIISGSFTSDRAISKYGFSLMPKQFSLQAYRLLFDNPGQILKAYGVSIMITLLGTLGGIIIMSMAGYVLHRKDFKNRNKISFFIYFTTLFNGGLVPWYILITKYLALKDSYLVLIIPGMASAFNILLVRNFMSSIPEALIESAKIDGAGDFLIYWRIVLPLAKPVLATVGLFLGLGYWNDWFMASLFIKSPEKYPLQYLLYKTLQSAQFLSASTASNYVSAQQLPTESLKMATAVVATGPIILLYPFVQRYFVQGITIGAVKG</sequence>
<keyword evidence="3" id="KW-1003">Cell membrane</keyword>
<evidence type="ECO:0000256" key="1">
    <source>
        <dbReference type="ARBA" id="ARBA00004651"/>
    </source>
</evidence>
<keyword evidence="10" id="KW-1185">Reference proteome</keyword>
<dbReference type="GO" id="GO:0005886">
    <property type="term" value="C:plasma membrane"/>
    <property type="evidence" value="ECO:0007669"/>
    <property type="project" value="UniProtKB-SubCell"/>
</dbReference>